<dbReference type="NCBIfam" id="TIGR00148">
    <property type="entry name" value="UbiD family decarboxylase"/>
    <property type="match status" value="1"/>
</dbReference>
<dbReference type="PANTHER" id="PTHR30108">
    <property type="entry name" value="3-OCTAPRENYL-4-HYDROXYBENZOATE CARBOXY-LYASE-RELATED"/>
    <property type="match status" value="1"/>
</dbReference>
<dbReference type="InterPro" id="IPR049381">
    <property type="entry name" value="UbiD-like_C"/>
</dbReference>
<feature type="domain" description="3-octaprenyl-4-hydroxybenzoate carboxy-lyase-like Rift-related" evidence="1">
    <location>
        <begin position="116"/>
        <end position="315"/>
    </location>
</feature>
<dbReference type="Gene3D" id="3.40.1670.10">
    <property type="entry name" value="UbiD C-terminal domain-like"/>
    <property type="match status" value="1"/>
</dbReference>
<dbReference type="SUPFAM" id="SSF143968">
    <property type="entry name" value="UbiD C-terminal domain-like"/>
    <property type="match status" value="1"/>
</dbReference>
<evidence type="ECO:0000259" key="2">
    <source>
        <dbReference type="Pfam" id="PF20695"/>
    </source>
</evidence>
<accession>A0ABV2Q777</accession>
<dbReference type="InterPro" id="IPR049383">
    <property type="entry name" value="UbiD-like_N"/>
</dbReference>
<evidence type="ECO:0000259" key="1">
    <source>
        <dbReference type="Pfam" id="PF01977"/>
    </source>
</evidence>
<keyword evidence="5" id="KW-1185">Reference proteome</keyword>
<feature type="domain" description="3-octaprenyl-4-hydroxybenzoate carboxy-lyase-like C-terminal" evidence="3">
    <location>
        <begin position="325"/>
        <end position="452"/>
    </location>
</feature>
<gene>
    <name evidence="4" type="ORF">ABIE13_001634</name>
</gene>
<dbReference type="Pfam" id="PF20696">
    <property type="entry name" value="UbiD_C"/>
    <property type="match status" value="1"/>
</dbReference>
<dbReference type="PANTHER" id="PTHR30108:SF17">
    <property type="entry name" value="FERULIC ACID DECARBOXYLASE 1"/>
    <property type="match status" value="1"/>
</dbReference>
<dbReference type="EMBL" id="JBEPSH010000003">
    <property type="protein sequence ID" value="MET4576525.1"/>
    <property type="molecule type" value="Genomic_DNA"/>
</dbReference>
<feature type="domain" description="3-octaprenyl-4-hydroxybenzoate carboxy-lyase-like N-terminal" evidence="2">
    <location>
        <begin position="16"/>
        <end position="85"/>
    </location>
</feature>
<protein>
    <submittedName>
        <fullName evidence="4">UbiD family decarboxylase</fullName>
    </submittedName>
</protein>
<sequence length="484" mass="53269">MSNTLVGHPLDLRAWIEDTRKLGELTEVSGADWDLEIGAISELNVKKDLPNALLFDDIPGYPKGHRVMTCSTSSPARLSSILRLPIEMTNAGLTQSLRGKPKQWQGLAADYPPVSVATGPVFENVQEKESVDVLAFPSPLWHEKDGGRYIGTGCMVVTKDLDSDWVNVGTYRVMVHDKNHVGLDMIPGKHGAIQYDKYMKAGKPFPVAIVVGCDPLGYLISGIEVPFGMCEYNYIGAILKQPVSVVRGQLTDLPIPSHAEIVLEGWAYPGDERIEGPFGEFHGYYPGKPATAPVVTVEKVYFRNNPIIMGSPPAKPPNDYSYSKAVMRSALLMDALIASGVPDVQAVWAHEIGGARMFNVVSIKQRYAGHARQAGHILSQCGVGAYMSRYSVVVDEDIDPSNMQEVMWAVATRSDPEMDIDITRRGMGSKNDPMSIAYTYKAPFNSKAIIDACRPFDFINEFPEVAEASKQLQETVRAKWKHIL</sequence>
<evidence type="ECO:0000313" key="5">
    <source>
        <dbReference type="Proteomes" id="UP001549320"/>
    </source>
</evidence>
<name>A0ABV2Q777_9BURK</name>
<dbReference type="InterPro" id="IPR002830">
    <property type="entry name" value="UbiD"/>
</dbReference>
<organism evidence="4 5">
    <name type="scientific">Ottowia thiooxydans</name>
    <dbReference type="NCBI Taxonomy" id="219182"/>
    <lineage>
        <taxon>Bacteria</taxon>
        <taxon>Pseudomonadati</taxon>
        <taxon>Pseudomonadota</taxon>
        <taxon>Betaproteobacteria</taxon>
        <taxon>Burkholderiales</taxon>
        <taxon>Comamonadaceae</taxon>
        <taxon>Ottowia</taxon>
    </lineage>
</organism>
<comment type="caution">
    <text evidence="4">The sequence shown here is derived from an EMBL/GenBank/DDBJ whole genome shotgun (WGS) entry which is preliminary data.</text>
</comment>
<dbReference type="Pfam" id="PF20695">
    <property type="entry name" value="UbiD_N"/>
    <property type="match status" value="1"/>
</dbReference>
<proteinExistence type="predicted"/>
<evidence type="ECO:0000259" key="3">
    <source>
        <dbReference type="Pfam" id="PF20696"/>
    </source>
</evidence>
<reference evidence="4 5" key="1">
    <citation type="submission" date="2024-06" db="EMBL/GenBank/DDBJ databases">
        <title>Sorghum-associated microbial communities from plants grown in Nebraska, USA.</title>
        <authorList>
            <person name="Schachtman D."/>
        </authorList>
    </citation>
    <scope>NUCLEOTIDE SEQUENCE [LARGE SCALE GENOMIC DNA]</scope>
    <source>
        <strain evidence="4 5">2709</strain>
    </source>
</reference>
<dbReference type="SUPFAM" id="SSF50475">
    <property type="entry name" value="FMN-binding split barrel"/>
    <property type="match status" value="1"/>
</dbReference>
<dbReference type="InterPro" id="IPR048304">
    <property type="entry name" value="UbiD_Rift_dom"/>
</dbReference>
<dbReference type="Proteomes" id="UP001549320">
    <property type="component" value="Unassembled WGS sequence"/>
</dbReference>
<dbReference type="Pfam" id="PF01977">
    <property type="entry name" value="UbiD"/>
    <property type="match status" value="1"/>
</dbReference>
<dbReference type="RefSeq" id="WP_354442601.1">
    <property type="nucleotide sequence ID" value="NZ_JBEPSH010000003.1"/>
</dbReference>
<evidence type="ECO:0000313" key="4">
    <source>
        <dbReference type="EMBL" id="MET4576525.1"/>
    </source>
</evidence>